<gene>
    <name evidence="1" type="ORF">S01H1_09363</name>
</gene>
<protein>
    <submittedName>
        <fullName evidence="1">Uncharacterized protein</fullName>
    </submittedName>
</protein>
<dbReference type="AlphaFoldDB" id="X0T7V4"/>
<feature type="non-terminal residue" evidence="1">
    <location>
        <position position="1"/>
    </location>
</feature>
<comment type="caution">
    <text evidence="1">The sequence shown here is derived from an EMBL/GenBank/DDBJ whole genome shotgun (WGS) entry which is preliminary data.</text>
</comment>
<reference evidence="1" key="1">
    <citation type="journal article" date="2014" name="Front. Microbiol.">
        <title>High frequency of phylogenetically diverse reductive dehalogenase-homologous genes in deep subseafloor sedimentary metagenomes.</title>
        <authorList>
            <person name="Kawai M."/>
            <person name="Futagami T."/>
            <person name="Toyoda A."/>
            <person name="Takaki Y."/>
            <person name="Nishi S."/>
            <person name="Hori S."/>
            <person name="Arai W."/>
            <person name="Tsubouchi T."/>
            <person name="Morono Y."/>
            <person name="Uchiyama I."/>
            <person name="Ito T."/>
            <person name="Fujiyama A."/>
            <person name="Inagaki F."/>
            <person name="Takami H."/>
        </authorList>
    </citation>
    <scope>NUCLEOTIDE SEQUENCE</scope>
    <source>
        <strain evidence="1">Expedition CK06-06</strain>
    </source>
</reference>
<proteinExistence type="predicted"/>
<dbReference type="EMBL" id="BARS01004788">
    <property type="protein sequence ID" value="GAF83411.1"/>
    <property type="molecule type" value="Genomic_DNA"/>
</dbReference>
<evidence type="ECO:0000313" key="1">
    <source>
        <dbReference type="EMBL" id="GAF83411.1"/>
    </source>
</evidence>
<name>X0T7V4_9ZZZZ</name>
<accession>X0T7V4</accession>
<sequence length="40" mass="4277">DSFSDAIGNFAVAYADQTERDYQLLVEAVKSGRVAAEIGV</sequence>
<organism evidence="1">
    <name type="scientific">marine sediment metagenome</name>
    <dbReference type="NCBI Taxonomy" id="412755"/>
    <lineage>
        <taxon>unclassified sequences</taxon>
        <taxon>metagenomes</taxon>
        <taxon>ecological metagenomes</taxon>
    </lineage>
</organism>